<keyword evidence="6" id="KW-0255">Endonuclease</keyword>
<dbReference type="Gene3D" id="3.30.420.10">
    <property type="entry name" value="Ribonuclease H-like superfamily/Ribonuclease H"/>
    <property type="match status" value="1"/>
</dbReference>
<proteinExistence type="inferred from homology"/>
<dbReference type="Gene3D" id="3.30.70.270">
    <property type="match status" value="1"/>
</dbReference>
<keyword evidence="5" id="KW-0540">Nuclease</keyword>
<dbReference type="InterPro" id="IPR000477">
    <property type="entry name" value="RT_dom"/>
</dbReference>
<dbReference type="Gene3D" id="1.10.287.3160">
    <property type="match status" value="1"/>
</dbReference>
<keyword evidence="10" id="KW-0233">DNA recombination</keyword>
<evidence type="ECO:0000256" key="8">
    <source>
        <dbReference type="ARBA" id="ARBA00022918"/>
    </source>
</evidence>
<dbReference type="InterPro" id="IPR043502">
    <property type="entry name" value="DNA/RNA_pol_sf"/>
</dbReference>
<dbReference type="InterPro" id="IPR043128">
    <property type="entry name" value="Rev_trsase/Diguanyl_cyclase"/>
</dbReference>
<dbReference type="CDD" id="cd03714">
    <property type="entry name" value="RT_DIRS1"/>
    <property type="match status" value="1"/>
</dbReference>
<dbReference type="EC" id="3.1.26.4" evidence="2"/>
<comment type="caution">
    <text evidence="14">The sequence shown here is derived from an EMBL/GenBank/DDBJ whole genome shotgun (WGS) entry which is preliminary data.</text>
</comment>
<dbReference type="InterPro" id="IPR052055">
    <property type="entry name" value="Hepadnavirus_pol/RT"/>
</dbReference>
<dbReference type="SUPFAM" id="SSF47823">
    <property type="entry name" value="lambda integrase-like, N-terminal domain"/>
    <property type="match status" value="1"/>
</dbReference>
<feature type="domain" description="Reverse transcriptase" evidence="12">
    <location>
        <begin position="498"/>
        <end position="680"/>
    </location>
</feature>
<evidence type="ECO:0000256" key="5">
    <source>
        <dbReference type="ARBA" id="ARBA00022722"/>
    </source>
</evidence>
<dbReference type="Pfam" id="PF00078">
    <property type="entry name" value="RVT_1"/>
    <property type="match status" value="1"/>
</dbReference>
<dbReference type="InterPro" id="IPR036397">
    <property type="entry name" value="RNaseH_sf"/>
</dbReference>
<dbReference type="Gene3D" id="1.10.443.10">
    <property type="entry name" value="Intergrase catalytic core"/>
    <property type="match status" value="1"/>
</dbReference>
<evidence type="ECO:0000256" key="9">
    <source>
        <dbReference type="ARBA" id="ARBA00023125"/>
    </source>
</evidence>
<sequence length="1410" mass="154817">MLLRAAEGIGLEVPKVPPPDPSRLDDWFLGTRSAAPPRSPPVPFFPEVHDELVRAWRAPYSARSRSTSSALATLDGGVARGYEGVPQVESAVAVHLCPQDAATWRGSPRLPSKACRLSSALTGKAYSVAGQAATALHAMATLQVYQAKALKELHKGSPDKAVLQELRAATDFALRATKVTARSLGQVMSTLVVQERHLWLNLAQMADVDKARFLDAPVSQAGLFGDTVEDFAQQFSAVQKQTEAISHILPRRVTPSKSPGALPQPARRRGRPPAAPKKQEQPASSPAEAHDARLAARRRGRRRGAAPPAPGDDGSCSSGDDNICPPAPGGGPGPSVCSAAVDLRVGGTHPLTERANFLGQVLRALFLSDMMSPRVRTRSQHSPAREPGKKVGAAQCSQIAPQDVHPSGTSPLPLPAGRPTAVTSVNAPLIPLAARLAAWLELPSPSRWLIRTVRLGYAIQFARRPPKFRGVLFTSVRSDTDASVLRAEIAVLLAKDAIEPVPPAEMRSGFYSPYFIVPKKSGGLRPILDLRVLNRSLLRLPFKMLTSRRILSCVRHQDWFAAIDLKDAYFHISILPRHRPFLRFAFEGRAYQYKVLPFGLSLSPRVFTKVAEGALNPLWQKGVRILNYLDDWLIMAHSRDLLCEHRDLVLQHLSHLGLRVNREKSKLSPVQRISFLGMELDSVNMTACLTNERTQSVLNCLKSFRHKTAVPLKTFQRLLGHMAAAAAVTPLGLLHMRPLQRWLHDRVPRWAWHRGTLRIGVSPQCRRLFSPWSDPAFLRAGVPLGQVSRHVVVYTDASTTGWGAVCNGQAASGSWTGPRLLWHINCLELLAVLLALRRFLPMLRHKHVLVRTDNTATVAYINRQGGLRSRRMSQLARHLLLWSQTRLKSLRTVHIPGELNRAADQLSRQPTHPGEWRLHPQTVQLIWSRFGEAQIDLFASPESSHCQLYYSLREAPRGSDALAHSWPPGPKYAFPPGGQGAGSAGCAILAHPDLVHRPHAPRDSPSLEDSPEEGPSFSGDGHNLAPASRSLEPARVASGRDTVDLADLPQAVIETITQSRAPSTRQAYALRWGLFVDWCASRREDPQRCPIAVVLSFLQEKLERRLSPSTLKVYVAAIAAYHDAVDGESIGKHHLVVRFLRGARRVNPPRPHLIPSWDLSVALRGLRGPPFEPLVSVELKFLSLKTALLTTLASIKRVGDLQAFSVDEACLEFGLADSHVILRPRPGYVPKVPTTPFRDQVVNLQALPPEEADPALALLCPVRALRVYVDRTRSFRRSEQLFVCFGGQQKGNAVSKQRLAHWVVDAISLAYESQGEPCPLGVRAHSTRSVASSYALAHGASLADICRASGWATPNTFARFYNLRVEPVTTGNLREAGRRRLAAPFPRDPCAISQYVPSGEPGSSMPRSQD</sequence>
<protein>
    <recommendedName>
        <fullName evidence="2">ribonuclease H</fullName>
        <ecNumber evidence="2">3.1.26.4</ecNumber>
    </recommendedName>
</protein>
<keyword evidence="7" id="KW-0378">Hydrolase</keyword>
<evidence type="ECO:0000313" key="15">
    <source>
        <dbReference type="Proteomes" id="UP000830375"/>
    </source>
</evidence>
<dbReference type="PROSITE" id="PS50878">
    <property type="entry name" value="RT_POL"/>
    <property type="match status" value="1"/>
</dbReference>
<dbReference type="Proteomes" id="UP000830375">
    <property type="component" value="Unassembled WGS sequence"/>
</dbReference>
<feature type="region of interest" description="Disordered" evidence="11">
    <location>
        <begin position="374"/>
        <end position="409"/>
    </location>
</feature>
<dbReference type="CDD" id="cd09275">
    <property type="entry name" value="RNase_HI_RT_DIRS1"/>
    <property type="match status" value="1"/>
</dbReference>
<dbReference type="InterPro" id="IPR041373">
    <property type="entry name" value="RT_RNaseH"/>
</dbReference>
<dbReference type="SUPFAM" id="SSF56349">
    <property type="entry name" value="DNA breaking-rejoining enzymes"/>
    <property type="match status" value="1"/>
</dbReference>
<dbReference type="InterPro" id="IPR011010">
    <property type="entry name" value="DNA_brk_join_enz"/>
</dbReference>
<dbReference type="PANTHER" id="PTHR33050:SF7">
    <property type="entry name" value="RIBONUCLEASE H"/>
    <property type="match status" value="1"/>
</dbReference>
<evidence type="ECO:0000313" key="14">
    <source>
        <dbReference type="EMBL" id="KAI2646585.1"/>
    </source>
</evidence>
<dbReference type="Gene3D" id="3.10.10.10">
    <property type="entry name" value="HIV Type 1 Reverse Transcriptase, subunit A, domain 1"/>
    <property type="match status" value="1"/>
</dbReference>
<feature type="region of interest" description="Disordered" evidence="11">
    <location>
        <begin position="997"/>
        <end position="1027"/>
    </location>
</feature>
<keyword evidence="8" id="KW-0695">RNA-directed DNA polymerase</keyword>
<evidence type="ECO:0000256" key="2">
    <source>
        <dbReference type="ARBA" id="ARBA00012180"/>
    </source>
</evidence>
<evidence type="ECO:0000259" key="13">
    <source>
        <dbReference type="PROSITE" id="PS51900"/>
    </source>
</evidence>
<evidence type="ECO:0000256" key="7">
    <source>
        <dbReference type="ARBA" id="ARBA00022801"/>
    </source>
</evidence>
<feature type="domain" description="Core-binding (CB)" evidence="13">
    <location>
        <begin position="1043"/>
        <end position="1126"/>
    </location>
</feature>
<dbReference type="PROSITE" id="PS51900">
    <property type="entry name" value="CB"/>
    <property type="match status" value="1"/>
</dbReference>
<reference evidence="14 15" key="1">
    <citation type="submission" date="2022-01" db="EMBL/GenBank/DDBJ databases">
        <title>A high-quality chromosome-level genome assembly of rohu carp, Labeo rohita.</title>
        <authorList>
            <person name="Arick M.A. II"/>
            <person name="Hsu C.-Y."/>
            <person name="Magbanua Z."/>
            <person name="Pechanova O."/>
            <person name="Grover C."/>
            <person name="Miller E."/>
            <person name="Thrash A."/>
            <person name="Ezzel L."/>
            <person name="Alam S."/>
            <person name="Benzie J."/>
            <person name="Hamilton M."/>
            <person name="Karsi A."/>
            <person name="Lawrence M.L."/>
            <person name="Peterson D.G."/>
        </authorList>
    </citation>
    <scope>NUCLEOTIDE SEQUENCE [LARGE SCALE GENOMIC DNA]</scope>
    <source>
        <strain evidence="15">BAU-BD-2019</strain>
        <tissue evidence="14">Blood</tissue>
    </source>
</reference>
<name>A0ABQ8L772_LABRO</name>
<evidence type="ECO:0000256" key="10">
    <source>
        <dbReference type="ARBA" id="ARBA00023172"/>
    </source>
</evidence>
<keyword evidence="15" id="KW-1185">Reference proteome</keyword>
<feature type="compositionally biased region" description="Low complexity" evidence="11">
    <location>
        <begin position="311"/>
        <end position="321"/>
    </location>
</feature>
<organism evidence="14 15">
    <name type="scientific">Labeo rohita</name>
    <name type="common">Indian major carp</name>
    <name type="synonym">Cyprinus rohita</name>
    <dbReference type="NCBI Taxonomy" id="84645"/>
    <lineage>
        <taxon>Eukaryota</taxon>
        <taxon>Metazoa</taxon>
        <taxon>Chordata</taxon>
        <taxon>Craniata</taxon>
        <taxon>Vertebrata</taxon>
        <taxon>Euteleostomi</taxon>
        <taxon>Actinopterygii</taxon>
        <taxon>Neopterygii</taxon>
        <taxon>Teleostei</taxon>
        <taxon>Ostariophysi</taxon>
        <taxon>Cypriniformes</taxon>
        <taxon>Cyprinidae</taxon>
        <taxon>Labeoninae</taxon>
        <taxon>Labeonini</taxon>
        <taxon>Labeo</taxon>
    </lineage>
</organism>
<gene>
    <name evidence="14" type="ORF">H4Q32_025523</name>
</gene>
<evidence type="ECO:0000256" key="4">
    <source>
        <dbReference type="ARBA" id="ARBA00022695"/>
    </source>
</evidence>
<dbReference type="Pfam" id="PF17917">
    <property type="entry name" value="RT_RNaseH"/>
    <property type="match status" value="1"/>
</dbReference>
<feature type="compositionally biased region" description="Basic residues" evidence="11">
    <location>
        <begin position="295"/>
        <end position="304"/>
    </location>
</feature>
<dbReference type="SUPFAM" id="SSF56672">
    <property type="entry name" value="DNA/RNA polymerases"/>
    <property type="match status" value="1"/>
</dbReference>
<keyword evidence="3" id="KW-0808">Transferase</keyword>
<dbReference type="InterPro" id="IPR010998">
    <property type="entry name" value="Integrase_recombinase_N"/>
</dbReference>
<evidence type="ECO:0000259" key="12">
    <source>
        <dbReference type="PROSITE" id="PS50878"/>
    </source>
</evidence>
<dbReference type="Gene3D" id="1.10.150.130">
    <property type="match status" value="1"/>
</dbReference>
<accession>A0ABQ8L772</accession>
<keyword evidence="4" id="KW-0548">Nucleotidyltransferase</keyword>
<comment type="similarity">
    <text evidence="1">Belongs to the beta type-B retroviral polymerase family. HERV class-II K(HML-2) pol subfamily.</text>
</comment>
<evidence type="ECO:0000256" key="11">
    <source>
        <dbReference type="SAM" id="MobiDB-lite"/>
    </source>
</evidence>
<dbReference type="InterPro" id="IPR044068">
    <property type="entry name" value="CB"/>
</dbReference>
<keyword evidence="9" id="KW-0238">DNA-binding</keyword>
<evidence type="ECO:0000256" key="1">
    <source>
        <dbReference type="ARBA" id="ARBA00010879"/>
    </source>
</evidence>
<dbReference type="EMBL" id="JACTAM010001135">
    <property type="protein sequence ID" value="KAI2646585.1"/>
    <property type="molecule type" value="Genomic_DNA"/>
</dbReference>
<evidence type="ECO:0000256" key="6">
    <source>
        <dbReference type="ARBA" id="ARBA00022759"/>
    </source>
</evidence>
<dbReference type="InterPro" id="IPR013762">
    <property type="entry name" value="Integrase-like_cat_sf"/>
</dbReference>
<feature type="region of interest" description="Disordered" evidence="11">
    <location>
        <begin position="246"/>
        <end position="334"/>
    </location>
</feature>
<evidence type="ECO:0000256" key="3">
    <source>
        <dbReference type="ARBA" id="ARBA00022679"/>
    </source>
</evidence>
<dbReference type="PANTHER" id="PTHR33050">
    <property type="entry name" value="REVERSE TRANSCRIPTASE DOMAIN-CONTAINING PROTEIN"/>
    <property type="match status" value="1"/>
</dbReference>